<evidence type="ECO:0000313" key="8">
    <source>
        <dbReference type="Proteomes" id="UP000314986"/>
    </source>
</evidence>
<dbReference type="GO" id="GO:0007166">
    <property type="term" value="P:cell surface receptor signaling pathway"/>
    <property type="evidence" value="ECO:0007669"/>
    <property type="project" value="InterPro"/>
</dbReference>
<reference evidence="7" key="4">
    <citation type="submission" date="2025-08" db="UniProtKB">
        <authorList>
            <consortium name="Ensembl"/>
        </authorList>
    </citation>
    <scope>IDENTIFICATION</scope>
</reference>
<keyword evidence="4 5" id="KW-0472">Membrane</keyword>
<comment type="subcellular location">
    <subcellularLocation>
        <location evidence="1">Membrane</location>
        <topology evidence="1">Multi-pass membrane protein</topology>
    </subcellularLocation>
</comment>
<evidence type="ECO:0000313" key="7">
    <source>
        <dbReference type="Ensembl" id="ENSCMIP00000011053.1"/>
    </source>
</evidence>
<feature type="domain" description="G-protein coupled receptors family 2 profile 2" evidence="6">
    <location>
        <begin position="62"/>
        <end position="217"/>
    </location>
</feature>
<sequence>MGQRCQISHNLIEWRRRLKGLKGLLPAQSLSHSPQSRQVHLGTSSRRYTNVILLLLSLYQICQITAILLHYLFLTSFAWMMLEGVQLYLMVVKVFQSKILQSRILFSFGYGLSLLIVAITVATNHNAYGANNICWLSIENGFIWAFVGPVCAVVGSYECHIFRRFLCTAIAQLVVLGLTWILGFMHFNDQTIVMSYLFTIFNSFQGLFIFILHCVLNKQVGQTESVHYIVCLASLSTTWIYIAPSTLGFIQCLRALYSDGSQDLSCPLLSNLLISVTLSPPPSPGSTGFPFPRG</sequence>
<keyword evidence="3 5" id="KW-1133">Transmembrane helix</keyword>
<evidence type="ECO:0000256" key="2">
    <source>
        <dbReference type="ARBA" id="ARBA00022692"/>
    </source>
</evidence>
<feature type="transmembrane region" description="Helical" evidence="5">
    <location>
        <begin position="104"/>
        <end position="122"/>
    </location>
</feature>
<keyword evidence="2 5" id="KW-0812">Transmembrane</keyword>
<evidence type="ECO:0000256" key="1">
    <source>
        <dbReference type="ARBA" id="ARBA00004141"/>
    </source>
</evidence>
<dbReference type="GO" id="GO:0005886">
    <property type="term" value="C:plasma membrane"/>
    <property type="evidence" value="ECO:0007669"/>
    <property type="project" value="TreeGrafter"/>
</dbReference>
<dbReference type="Gene3D" id="1.20.1070.10">
    <property type="entry name" value="Rhodopsin 7-helix transmembrane proteins"/>
    <property type="match status" value="1"/>
</dbReference>
<dbReference type="PROSITE" id="PS00650">
    <property type="entry name" value="G_PROTEIN_RECEP_F2_2"/>
    <property type="match status" value="1"/>
</dbReference>
<dbReference type="InterPro" id="IPR000832">
    <property type="entry name" value="GPCR_2_secretin-like"/>
</dbReference>
<dbReference type="GeneTree" id="ENSGT00940000160578"/>
<feature type="transmembrane region" description="Helical" evidence="5">
    <location>
        <begin position="77"/>
        <end position="95"/>
    </location>
</feature>
<evidence type="ECO:0000256" key="4">
    <source>
        <dbReference type="ARBA" id="ARBA00023136"/>
    </source>
</evidence>
<protein>
    <recommendedName>
        <fullName evidence="6">G-protein coupled receptors family 2 profile 2 domain-containing protein</fullName>
    </recommendedName>
</protein>
<dbReference type="Proteomes" id="UP000314986">
    <property type="component" value="Unassembled WGS sequence"/>
</dbReference>
<dbReference type="InterPro" id="IPR017983">
    <property type="entry name" value="GPCR_2_secretin-like_CS"/>
</dbReference>
<keyword evidence="8" id="KW-1185">Reference proteome</keyword>
<dbReference type="PANTHER" id="PTHR12011">
    <property type="entry name" value="ADHESION G-PROTEIN COUPLED RECEPTOR"/>
    <property type="match status" value="1"/>
</dbReference>
<accession>A0A4W3H2S8</accession>
<dbReference type="STRING" id="7868.ENSCMIP00000011053"/>
<proteinExistence type="predicted"/>
<name>A0A4W3H2S8_CALMI</name>
<reference evidence="8" key="3">
    <citation type="journal article" date="2014" name="Nature">
        <title>Elephant shark genome provides unique insights into gnathostome evolution.</title>
        <authorList>
            <consortium name="International Elephant Shark Genome Sequencing Consortium"/>
            <person name="Venkatesh B."/>
            <person name="Lee A.P."/>
            <person name="Ravi V."/>
            <person name="Maurya A.K."/>
            <person name="Lian M.M."/>
            <person name="Swann J.B."/>
            <person name="Ohta Y."/>
            <person name="Flajnik M.F."/>
            <person name="Sutoh Y."/>
            <person name="Kasahara M."/>
            <person name="Hoon S."/>
            <person name="Gangu V."/>
            <person name="Roy S.W."/>
            <person name="Irimia M."/>
            <person name="Korzh V."/>
            <person name="Kondrychyn I."/>
            <person name="Lim Z.W."/>
            <person name="Tay B.H."/>
            <person name="Tohari S."/>
            <person name="Kong K.W."/>
            <person name="Ho S."/>
            <person name="Lorente-Galdos B."/>
            <person name="Quilez J."/>
            <person name="Marques-Bonet T."/>
            <person name="Raney B.J."/>
            <person name="Ingham P.W."/>
            <person name="Tay A."/>
            <person name="Hillier L.W."/>
            <person name="Minx P."/>
            <person name="Boehm T."/>
            <person name="Wilson R.K."/>
            <person name="Brenner S."/>
            <person name="Warren W.C."/>
        </authorList>
    </citation>
    <scope>NUCLEOTIDE SEQUENCE [LARGE SCALE GENOMIC DNA]</scope>
</reference>
<evidence type="ECO:0000256" key="5">
    <source>
        <dbReference type="SAM" id="Phobius"/>
    </source>
</evidence>
<dbReference type="GO" id="GO:0004930">
    <property type="term" value="F:G protein-coupled receptor activity"/>
    <property type="evidence" value="ECO:0007669"/>
    <property type="project" value="InterPro"/>
</dbReference>
<dbReference type="GO" id="GO:0007189">
    <property type="term" value="P:adenylate cyclase-activating G protein-coupled receptor signaling pathway"/>
    <property type="evidence" value="ECO:0007669"/>
    <property type="project" value="TreeGrafter"/>
</dbReference>
<feature type="transmembrane region" description="Helical" evidence="5">
    <location>
        <begin position="51"/>
        <end position="71"/>
    </location>
</feature>
<reference evidence="8" key="2">
    <citation type="journal article" date="2007" name="PLoS Biol.">
        <title>Survey sequencing and comparative analysis of the elephant shark (Callorhinchus milii) genome.</title>
        <authorList>
            <person name="Venkatesh B."/>
            <person name="Kirkness E.F."/>
            <person name="Loh Y.H."/>
            <person name="Halpern A.L."/>
            <person name="Lee A.P."/>
            <person name="Johnson J."/>
            <person name="Dandona N."/>
            <person name="Viswanathan L.D."/>
            <person name="Tay A."/>
            <person name="Venter J.C."/>
            <person name="Strausberg R.L."/>
            <person name="Brenner S."/>
        </authorList>
    </citation>
    <scope>NUCLEOTIDE SEQUENCE [LARGE SCALE GENOMIC DNA]</scope>
</reference>
<feature type="transmembrane region" description="Helical" evidence="5">
    <location>
        <begin position="166"/>
        <end position="187"/>
    </location>
</feature>
<feature type="transmembrane region" description="Helical" evidence="5">
    <location>
        <begin position="142"/>
        <end position="159"/>
    </location>
</feature>
<evidence type="ECO:0000256" key="3">
    <source>
        <dbReference type="ARBA" id="ARBA00022989"/>
    </source>
</evidence>
<dbReference type="PROSITE" id="PS50261">
    <property type="entry name" value="G_PROTEIN_RECEP_F2_4"/>
    <property type="match status" value="1"/>
</dbReference>
<dbReference type="InterPro" id="IPR017981">
    <property type="entry name" value="GPCR_2-like_7TM"/>
</dbReference>
<dbReference type="Ensembl" id="ENSCMIT00000011331.1">
    <property type="protein sequence ID" value="ENSCMIP00000011053.1"/>
    <property type="gene ID" value="ENSCMIG00000005786.1"/>
</dbReference>
<dbReference type="PANTHER" id="PTHR12011:SF471">
    <property type="entry name" value="G-PROTEIN COUPLED RECEPTORS FAMILY 2 PROFILE 2 DOMAIN-CONTAINING PROTEIN"/>
    <property type="match status" value="1"/>
</dbReference>
<reference evidence="7" key="5">
    <citation type="submission" date="2025-09" db="UniProtKB">
        <authorList>
            <consortium name="Ensembl"/>
        </authorList>
    </citation>
    <scope>IDENTIFICATION</scope>
</reference>
<organism evidence="7 8">
    <name type="scientific">Callorhinchus milii</name>
    <name type="common">Ghost shark</name>
    <dbReference type="NCBI Taxonomy" id="7868"/>
    <lineage>
        <taxon>Eukaryota</taxon>
        <taxon>Metazoa</taxon>
        <taxon>Chordata</taxon>
        <taxon>Craniata</taxon>
        <taxon>Vertebrata</taxon>
        <taxon>Chondrichthyes</taxon>
        <taxon>Holocephali</taxon>
        <taxon>Chimaeriformes</taxon>
        <taxon>Callorhinchidae</taxon>
        <taxon>Callorhinchus</taxon>
    </lineage>
</organism>
<evidence type="ECO:0000259" key="6">
    <source>
        <dbReference type="PROSITE" id="PS50261"/>
    </source>
</evidence>
<dbReference type="AlphaFoldDB" id="A0A4W3H2S8"/>
<feature type="transmembrane region" description="Helical" evidence="5">
    <location>
        <begin position="228"/>
        <end position="250"/>
    </location>
</feature>
<feature type="transmembrane region" description="Helical" evidence="5">
    <location>
        <begin position="193"/>
        <end position="216"/>
    </location>
</feature>
<reference evidence="8" key="1">
    <citation type="journal article" date="2006" name="Science">
        <title>Ancient noncoding elements conserved in the human genome.</title>
        <authorList>
            <person name="Venkatesh B."/>
            <person name="Kirkness E.F."/>
            <person name="Loh Y.H."/>
            <person name="Halpern A.L."/>
            <person name="Lee A.P."/>
            <person name="Johnson J."/>
            <person name="Dandona N."/>
            <person name="Viswanathan L.D."/>
            <person name="Tay A."/>
            <person name="Venter J.C."/>
            <person name="Strausberg R.L."/>
            <person name="Brenner S."/>
        </authorList>
    </citation>
    <scope>NUCLEOTIDE SEQUENCE [LARGE SCALE GENOMIC DNA]</scope>
</reference>
<dbReference type="InParanoid" id="A0A4W3H2S8"/>
<dbReference type="Pfam" id="PF00002">
    <property type="entry name" value="7tm_2"/>
    <property type="match status" value="2"/>
</dbReference>